<comment type="caution">
    <text evidence="1">The sequence shown here is derived from an EMBL/GenBank/DDBJ whole genome shotgun (WGS) entry which is preliminary data.</text>
</comment>
<dbReference type="RefSeq" id="WP_165180295.1">
    <property type="nucleotide sequence ID" value="NZ_JAAKZI010000002.1"/>
</dbReference>
<reference evidence="1 2" key="1">
    <citation type="submission" date="2020-02" db="EMBL/GenBank/DDBJ databases">
        <title>Genome sequence of the type strain DSM 27180 of Arthrobacter silviterrae.</title>
        <authorList>
            <person name="Gao J."/>
            <person name="Sun J."/>
        </authorList>
    </citation>
    <scope>NUCLEOTIDE SEQUENCE [LARGE SCALE GENOMIC DNA]</scope>
    <source>
        <strain evidence="1 2">DSM 27180</strain>
    </source>
</reference>
<dbReference type="Pfam" id="PF03682">
    <property type="entry name" value="UPF0158"/>
    <property type="match status" value="1"/>
</dbReference>
<organism evidence="1 2">
    <name type="scientific">Arthrobacter silviterrae</name>
    <dbReference type="NCBI Taxonomy" id="2026658"/>
    <lineage>
        <taxon>Bacteria</taxon>
        <taxon>Bacillati</taxon>
        <taxon>Actinomycetota</taxon>
        <taxon>Actinomycetes</taxon>
        <taxon>Micrococcales</taxon>
        <taxon>Micrococcaceae</taxon>
        <taxon>Arthrobacter</taxon>
    </lineage>
</organism>
<proteinExistence type="predicted"/>
<name>A0ABX0D5S5_9MICC</name>
<sequence>MLPLNVIDLDTLVMALENHYMDQDTFFWLDPGTGRIELWGEEAADEADTEGWDVDGRGGLRIEPVDPSEGFRDMEDFIAGVQDAKCRARLQRSIDRSSPFRHFKDALYEFPQQQTQWYEFHDNVMKQRAIHWLADWDVVERTEAEAAVLKLRRSA</sequence>
<keyword evidence="2" id="KW-1185">Reference proteome</keyword>
<dbReference type="EMBL" id="JAAKZI010000002">
    <property type="protein sequence ID" value="NGN82197.1"/>
    <property type="molecule type" value="Genomic_DNA"/>
</dbReference>
<dbReference type="InterPro" id="IPR005361">
    <property type="entry name" value="UPF0158"/>
</dbReference>
<evidence type="ECO:0000313" key="1">
    <source>
        <dbReference type="EMBL" id="NGN82197.1"/>
    </source>
</evidence>
<protein>
    <submittedName>
        <fullName evidence="1">Uncharacterized protein</fullName>
    </submittedName>
</protein>
<gene>
    <name evidence="1" type="ORF">G6N77_01775</name>
</gene>
<evidence type="ECO:0000313" key="2">
    <source>
        <dbReference type="Proteomes" id="UP000479226"/>
    </source>
</evidence>
<dbReference type="Proteomes" id="UP000479226">
    <property type="component" value="Unassembled WGS sequence"/>
</dbReference>
<accession>A0ABX0D5S5</accession>